<evidence type="ECO:0000256" key="6">
    <source>
        <dbReference type="HAMAP-Rule" id="MF_00365"/>
    </source>
</evidence>
<keyword evidence="5 6" id="KW-0238">DNA-binding</keyword>
<dbReference type="Gene3D" id="1.20.1050.90">
    <property type="entry name" value="RecF/RecN/SMC, N-terminal domain"/>
    <property type="match status" value="1"/>
</dbReference>
<dbReference type="GO" id="GO:0006302">
    <property type="term" value="P:double-strand break repair"/>
    <property type="evidence" value="ECO:0007669"/>
    <property type="project" value="TreeGrafter"/>
</dbReference>
<dbReference type="GO" id="GO:0000731">
    <property type="term" value="P:DNA synthesis involved in DNA repair"/>
    <property type="evidence" value="ECO:0007669"/>
    <property type="project" value="TreeGrafter"/>
</dbReference>
<keyword evidence="3 6" id="KW-0547">Nucleotide-binding</keyword>
<keyword evidence="1 6" id="KW-0963">Cytoplasm</keyword>
<accession>A0A450S9B4</accession>
<evidence type="ECO:0000256" key="5">
    <source>
        <dbReference type="ARBA" id="ARBA00023125"/>
    </source>
</evidence>
<dbReference type="InterPro" id="IPR027417">
    <property type="entry name" value="P-loop_NTPase"/>
</dbReference>
<dbReference type="NCBIfam" id="TIGR00611">
    <property type="entry name" value="recf"/>
    <property type="match status" value="1"/>
</dbReference>
<evidence type="ECO:0000256" key="2">
    <source>
        <dbReference type="ARBA" id="ARBA00022705"/>
    </source>
</evidence>
<name>A0A450S9B4_9GAMM</name>
<gene>
    <name evidence="6" type="primary">recF</name>
    <name evidence="8" type="ORF">BECKFW1821B_GA0114236_10048</name>
</gene>
<dbReference type="AlphaFoldDB" id="A0A450S9B4"/>
<evidence type="ECO:0000256" key="1">
    <source>
        <dbReference type="ARBA" id="ARBA00022490"/>
    </source>
</evidence>
<keyword evidence="6" id="KW-0234">DNA repair</keyword>
<comment type="function">
    <text evidence="6">The RecF protein is involved in DNA metabolism; it is required for DNA replication and normal SOS inducibility. RecF binds preferentially to single-stranded, linear DNA. It also seems to bind ATP.</text>
</comment>
<comment type="subcellular location">
    <subcellularLocation>
        <location evidence="6">Cytoplasm</location>
    </subcellularLocation>
</comment>
<proteinExistence type="inferred from homology"/>
<evidence type="ECO:0000256" key="4">
    <source>
        <dbReference type="ARBA" id="ARBA00022840"/>
    </source>
</evidence>
<evidence type="ECO:0000256" key="3">
    <source>
        <dbReference type="ARBA" id="ARBA00022741"/>
    </source>
</evidence>
<dbReference type="PANTHER" id="PTHR32182:SF0">
    <property type="entry name" value="DNA REPLICATION AND REPAIR PROTEIN RECF"/>
    <property type="match status" value="1"/>
</dbReference>
<dbReference type="GO" id="GO:0009432">
    <property type="term" value="P:SOS response"/>
    <property type="evidence" value="ECO:0007669"/>
    <property type="project" value="UniProtKB-UniRule"/>
</dbReference>
<dbReference type="GO" id="GO:0003697">
    <property type="term" value="F:single-stranded DNA binding"/>
    <property type="evidence" value="ECO:0007669"/>
    <property type="project" value="UniProtKB-UniRule"/>
</dbReference>
<sequence length="362" mass="40788">MNLTEITIQNIRVIRWSKLIPAKGLNVFVGPNGSGKTSILEGIHLLGVGRSFRGRVCGTIITQGEENCTVSGVVDSGMGKGLRMGIEKKKHGSRARIEGKEVTKASELARNLPLLILPPDAQRLLTTGIKERQRFLDWMLFHVEPSYFNLLYRYYRALRQRNATLRQPSNNSLLSAWDEELGNLGELVDKYRKESAKTLLPMLCQSLSSIMEIEVAMKYTSGWSVDRPLVEVLRERVRADQKLGYTSQGPHRGDLHLTVQGIPVSQRLSRGETKQLVLALVFAQARYLSEKVGITPVLLLDELTAELDEQSQDRVFQALMALQVQAFITMVSGQNPDNMVWSEGRMFHVERGIVRKFKRTLS</sequence>
<evidence type="ECO:0000313" key="8">
    <source>
        <dbReference type="EMBL" id="VFJ48526.1"/>
    </source>
</evidence>
<dbReference type="Gene3D" id="3.40.50.300">
    <property type="entry name" value="P-loop containing nucleotide triphosphate hydrolases"/>
    <property type="match status" value="1"/>
</dbReference>
<reference evidence="8" key="1">
    <citation type="submission" date="2019-02" db="EMBL/GenBank/DDBJ databases">
        <authorList>
            <person name="Gruber-Vodicka R. H."/>
            <person name="Seah K. B. B."/>
        </authorList>
    </citation>
    <scope>NUCLEOTIDE SEQUENCE</scope>
    <source>
        <strain evidence="8">BECK_BZ106</strain>
    </source>
</reference>
<dbReference type="InterPro" id="IPR042174">
    <property type="entry name" value="RecF_2"/>
</dbReference>
<dbReference type="InterPro" id="IPR003395">
    <property type="entry name" value="RecF/RecN/SMC_N"/>
</dbReference>
<evidence type="ECO:0000259" key="7">
    <source>
        <dbReference type="Pfam" id="PF02463"/>
    </source>
</evidence>
<dbReference type="GO" id="GO:0005737">
    <property type="term" value="C:cytoplasm"/>
    <property type="evidence" value="ECO:0007669"/>
    <property type="project" value="UniProtKB-SubCell"/>
</dbReference>
<dbReference type="Pfam" id="PF02463">
    <property type="entry name" value="SMC_N"/>
    <property type="match status" value="1"/>
</dbReference>
<organism evidence="8">
    <name type="scientific">Candidatus Kentrum sp. FW</name>
    <dbReference type="NCBI Taxonomy" id="2126338"/>
    <lineage>
        <taxon>Bacteria</taxon>
        <taxon>Pseudomonadati</taxon>
        <taxon>Pseudomonadota</taxon>
        <taxon>Gammaproteobacteria</taxon>
        <taxon>Candidatus Kentrum</taxon>
    </lineage>
</organism>
<dbReference type="GO" id="GO:0006260">
    <property type="term" value="P:DNA replication"/>
    <property type="evidence" value="ECO:0007669"/>
    <property type="project" value="UniProtKB-UniRule"/>
</dbReference>
<dbReference type="EMBL" id="CAADFD010000004">
    <property type="protein sequence ID" value="VFJ48526.1"/>
    <property type="molecule type" value="Genomic_DNA"/>
</dbReference>
<feature type="binding site" evidence="6">
    <location>
        <begin position="30"/>
        <end position="37"/>
    </location>
    <ligand>
        <name>ATP</name>
        <dbReference type="ChEBI" id="CHEBI:30616"/>
    </ligand>
</feature>
<keyword evidence="6" id="KW-0227">DNA damage</keyword>
<dbReference type="SUPFAM" id="SSF52540">
    <property type="entry name" value="P-loop containing nucleoside triphosphate hydrolases"/>
    <property type="match status" value="1"/>
</dbReference>
<dbReference type="PANTHER" id="PTHR32182">
    <property type="entry name" value="DNA REPLICATION AND REPAIR PROTEIN RECF"/>
    <property type="match status" value="1"/>
</dbReference>
<keyword evidence="2 6" id="KW-0235">DNA replication</keyword>
<feature type="domain" description="RecF/RecN/SMC N-terminal" evidence="7">
    <location>
        <begin position="3"/>
        <end position="334"/>
    </location>
</feature>
<keyword evidence="6" id="KW-0742">SOS response</keyword>
<dbReference type="HAMAP" id="MF_00365">
    <property type="entry name" value="RecF"/>
    <property type="match status" value="1"/>
</dbReference>
<dbReference type="GO" id="GO:0005524">
    <property type="term" value="F:ATP binding"/>
    <property type="evidence" value="ECO:0007669"/>
    <property type="project" value="UniProtKB-UniRule"/>
</dbReference>
<keyword evidence="4 6" id="KW-0067">ATP-binding</keyword>
<protein>
    <recommendedName>
        <fullName evidence="6">DNA replication and repair protein RecF</fullName>
    </recommendedName>
</protein>
<dbReference type="InterPro" id="IPR001238">
    <property type="entry name" value="DNA-binding_RecF"/>
</dbReference>
<comment type="similarity">
    <text evidence="6">Belongs to the RecF family.</text>
</comment>